<keyword evidence="2" id="KW-1185">Reference proteome</keyword>
<protein>
    <submittedName>
        <fullName evidence="1">Uncharacterized protein</fullName>
    </submittedName>
</protein>
<dbReference type="KEGG" id="gma:AciX8_1168"/>
<dbReference type="OrthoDB" id="9759709at2"/>
<dbReference type="HOGENOM" id="CLU_052035_0_0_0"/>
<dbReference type="Proteomes" id="UP000007113">
    <property type="component" value="Chromosome"/>
</dbReference>
<gene>
    <name evidence="1" type="ordered locus">AciX8_1168</name>
</gene>
<name>G8NWY4_GRAMM</name>
<dbReference type="EMBL" id="CP003130">
    <property type="protein sequence ID" value="AEU35512.1"/>
    <property type="molecule type" value="Genomic_DNA"/>
</dbReference>
<dbReference type="AlphaFoldDB" id="G8NWY4"/>
<sequence>MSSLPIADISNERPLGTATAARSAASVLICLPSLSPEALQTMHERIAAALPGQSVLLASPDVLPENIPASETIQLVEYPSSLPHAGWALTASDYLGAADLAQKHGASTILVLGAETLSLSTGGLHALVASVLSQRVDLALPRYQTGPHDALVSSALLYPLTHALFGAGTHLPLPLDVAFSSRMAERLAAAARRLGSAAQSTPLLWPVAEASVAAFVVREVEAGERTMPHPGDADLNSLLAEVAGSLFTDIEAKAPFWQRSRASISAIPTAEPLPLGAETEELAEVRAMAESFRSAYLNLQEIWSLVLPPQSLLALKKLSLAPAESFLMPPDLWARVVYDFVLAYHLRTINRGHLLGALTPLYLAWVTSHLRRAAGDATRSALHVEETAAAFAAEKPYVVARWRWPDRFNP</sequence>
<proteinExistence type="predicted"/>
<organism evidence="1 2">
    <name type="scientific">Granulicella mallensis (strain ATCC BAA-1857 / DSM 23137 / MP5ACTX8)</name>
    <dbReference type="NCBI Taxonomy" id="682795"/>
    <lineage>
        <taxon>Bacteria</taxon>
        <taxon>Pseudomonadati</taxon>
        <taxon>Acidobacteriota</taxon>
        <taxon>Terriglobia</taxon>
        <taxon>Terriglobales</taxon>
        <taxon>Acidobacteriaceae</taxon>
        <taxon>Granulicella</taxon>
    </lineage>
</organism>
<evidence type="ECO:0000313" key="1">
    <source>
        <dbReference type="EMBL" id="AEU35512.1"/>
    </source>
</evidence>
<dbReference type="RefSeq" id="WP_014264392.1">
    <property type="nucleotide sequence ID" value="NC_016631.1"/>
</dbReference>
<reference evidence="1 2" key="1">
    <citation type="submission" date="2011-11" db="EMBL/GenBank/DDBJ databases">
        <title>Complete sequence of Granulicella mallensis MP5ACTX8.</title>
        <authorList>
            <consortium name="US DOE Joint Genome Institute"/>
            <person name="Lucas S."/>
            <person name="Copeland A."/>
            <person name="Lapidus A."/>
            <person name="Cheng J.-F."/>
            <person name="Goodwin L."/>
            <person name="Pitluck S."/>
            <person name="Peters L."/>
            <person name="Lu M."/>
            <person name="Detter J.C."/>
            <person name="Han C."/>
            <person name="Tapia R."/>
            <person name="Land M."/>
            <person name="Hauser L."/>
            <person name="Kyrpides N."/>
            <person name="Ivanova N."/>
            <person name="Mikhailova N."/>
            <person name="Pagani I."/>
            <person name="Rawat S."/>
            <person name="Mannisto M."/>
            <person name="Haggblom M."/>
            <person name="Woyke T."/>
        </authorList>
    </citation>
    <scope>NUCLEOTIDE SEQUENCE [LARGE SCALE GENOMIC DNA]</scope>
    <source>
        <strain evidence="2">ATCC BAA-1857 / DSM 23137 / MP5ACTX8</strain>
    </source>
</reference>
<accession>G8NWY4</accession>
<evidence type="ECO:0000313" key="2">
    <source>
        <dbReference type="Proteomes" id="UP000007113"/>
    </source>
</evidence>
<dbReference type="eggNOG" id="COG0463">
    <property type="taxonomic scope" value="Bacteria"/>
</dbReference>
<dbReference type="STRING" id="682795.AciX8_1168"/>